<proteinExistence type="predicted"/>
<sequence>MTVLSKEALNKQCLDGVLGIQIVGRTLMFYVLLLPAEGIYTLLQLAEVKIPDSLQSPSYLVMDVSNTLSMIGVFDRLCVCSNNQQIIIDRKTPTVPLYVLQQIIFYIKGSKATMPSQTST</sequence>
<reference evidence="1 2" key="1">
    <citation type="journal article" date="2016" name="Proc. Natl. Acad. Sci. U.S.A.">
        <title>Lipid metabolic changes in an early divergent fungus govern the establishment of a mutualistic symbiosis with endobacteria.</title>
        <authorList>
            <person name="Lastovetsky O.A."/>
            <person name="Gaspar M.L."/>
            <person name="Mondo S.J."/>
            <person name="LaButti K.M."/>
            <person name="Sandor L."/>
            <person name="Grigoriev I.V."/>
            <person name="Henry S.A."/>
            <person name="Pawlowska T.E."/>
        </authorList>
    </citation>
    <scope>NUCLEOTIDE SEQUENCE [LARGE SCALE GENOMIC DNA]</scope>
    <source>
        <strain evidence="1 2">ATCC 52813</strain>
    </source>
</reference>
<evidence type="ECO:0000313" key="2">
    <source>
        <dbReference type="Proteomes" id="UP000242254"/>
    </source>
</evidence>
<name>A0A2G4SXA9_RHIZD</name>
<dbReference type="GeneID" id="35439549"/>
<keyword evidence="2" id="KW-1185">Reference proteome</keyword>
<evidence type="ECO:0000313" key="1">
    <source>
        <dbReference type="EMBL" id="PHZ13382.1"/>
    </source>
</evidence>
<accession>A0A2G4SXA9</accession>
<organism evidence="1 2">
    <name type="scientific">Rhizopus microsporus ATCC 52813</name>
    <dbReference type="NCBI Taxonomy" id="1340429"/>
    <lineage>
        <taxon>Eukaryota</taxon>
        <taxon>Fungi</taxon>
        <taxon>Fungi incertae sedis</taxon>
        <taxon>Mucoromycota</taxon>
        <taxon>Mucoromycotina</taxon>
        <taxon>Mucoromycetes</taxon>
        <taxon>Mucorales</taxon>
        <taxon>Mucorineae</taxon>
        <taxon>Rhizopodaceae</taxon>
        <taxon>Rhizopus</taxon>
    </lineage>
</organism>
<dbReference type="EMBL" id="KZ303847">
    <property type="protein sequence ID" value="PHZ13382.1"/>
    <property type="molecule type" value="Genomic_DNA"/>
</dbReference>
<gene>
    <name evidence="1" type="ORF">RHIMIDRAFT_236452</name>
</gene>
<protein>
    <submittedName>
        <fullName evidence="1">Uncharacterized protein</fullName>
    </submittedName>
</protein>
<dbReference type="AlphaFoldDB" id="A0A2G4SXA9"/>
<dbReference type="RefSeq" id="XP_023467090.1">
    <property type="nucleotide sequence ID" value="XM_023608559.1"/>
</dbReference>
<dbReference type="Proteomes" id="UP000242254">
    <property type="component" value="Unassembled WGS sequence"/>
</dbReference>